<keyword evidence="5 15" id="KW-0812">Transmembrane</keyword>
<feature type="region of interest" description="Disordered" evidence="14">
    <location>
        <begin position="1712"/>
        <end position="1734"/>
    </location>
</feature>
<dbReference type="GO" id="GO:0030659">
    <property type="term" value="C:cytoplasmic vesicle membrane"/>
    <property type="evidence" value="ECO:0007669"/>
    <property type="project" value="UniProtKB-SubCell"/>
</dbReference>
<proteinExistence type="inferred from homology"/>
<sequence>MIVLITLASTQSSWNHSGYCHPCKTDNTNDGGGEEDVDGGGADPDDATGQAGNQFKKRLNKNRTNRRLLSKTAQDFQIRVRIIEGKHLPGNNIKPMVKVHVCGQTHRTRTKTGNNPFFNEVRIVAPSPNNQTLVYDSVSLRADSFIGEFKGQFLNLVFVLWHACMRKWLVLNDPEDTSSSGKGYLRASLFVVETGDEPPHIAADEDQEDIESNLLLPAGVTMQYITFTLKVFRAEDIPQMDDTLLQSVKKIFGGASDKKTLVDPFVEVCFAGKKVRIIEKNCNPVWNQAFNLQIKVWKTVLCYLDRLNKNDIVGTAFLSLSKIACSGGEVEATTGESEMGFLPAFGPCYVNLYGSPREFTGLLDPFEQLNLGKAEGVAYRGRVLIELTTQIDAKAEEQIEDIPSSNILVAEKYQLRCKYSLCTVFHAATMLQEGVVPIQFEVSMGNYGNKFDNTCKQLPSTTQYTSPVFDGNMYYYLPWSNFKPVVVLTSFWEDIGQRLHAVNIIMNIADRLQSNICVLKTAIVSKDSETHIRELWLMLITQLIEDIDIDLLPDLNEKNSFSVLDIHMKKMRVCALQSIKDSANQMREEATDVKATMTDIEDWLDRLQQLADEPQNSLPDVIIWMLRGEKRLAYARIPANHILYSATSEKASGKYCGKIQNIFMKYPMDKNKGLNLPLQLRVNMWLGLSAEESEFRKFTDGTFSVFAEIYENQALVFGKWGTAGLLGRHKFSDLTGKIKLKRESFLPPKGWEWEVACLFSKGWEYGISITPESKATSWMFAEKKHHTHRRRRIIRKRKKIEHTEKSTLEEAEGWEYAPLIGWKFHNKRRISDTFRHRRWRRKMILPDKNDASAIFRLEGTVVILKIFYVSSSLQFSVGPFLYHLRVYVYQARNLMALDKGSFSDPYAHVSFLHRSKTTEIINKTLNPTWDQTLIFDDIDIYVNPEGLAQNPPNIVFELFDSDIIGKDEPLGRTVCLPLVKLTPEADVTPKLLWYPVIRAEKKRGEVLVAAELILKDKPDGSNLPIIPPKRAAKVFMVPQGIRPVVQLTAIEILPWGLRNMKSFQLAAVSSPSLIVECGGEIAQTAVIKNMKKNPNFLGCVLFMKVLLPKEEIYTPPMVIKVIDHRQFGRKPIVGQCTIDSLEEYRCDPYAARAEDTKSVKGTIQTRDFVIDIENEKPLLDTQVTAKERDSVDWWSKFYASIGEHDKCGEYLQKGYDTLKVKVTIINYEGLTDFCHTFKLYRGKADEDEEYPAVVGEFKGSFSIYSLSDDPNVPEPPRQFRELPESEPQECIVRIYIIRGIDLQPKDSNGLCDPYIKIIWGKKVIEDRDHYIPNTLNPLFGRMFELTCIIPQDKDLKIAVFDYDLMSRDDEVGNTVIDLENRLLSHFGAHCGLPQSYCVSGVNQWRDQLRPSQILQNLAHLKGFCPPAVYDSGMSLSYGGRDYMLEEFEAGKIIHDHLGPPHERLALHVLRTQVLIPEHVETRTLYSTFQQSLPQGKLQMWVDIFPKSLGTPGPPFDIYPRKPKKYILRVIIWNTSDVILEETSITGEKMSDIYVKGWMPGMEGNKQRTDVHYRSLDGDGNFNWRLVFPFEYLPAEQLCSISRKDHFWSLDKTEFRVPPQILIQLWDNDKFSLDDCLGTLLMDLHHLIVPAKSSKTCDLKMILEDKGNASEKQNSLFYQKCVRGWWPCLRDENGSQVLAGKVEMTLEILTEEEAEERPAGKARDEPNMNPKLDPPNRPDTSFLWFTNPCKIMKLMLRRFRCIVIGVSLLIMLVLFIGILLYSLPVSIYCFIF</sequence>
<dbReference type="PROSITE" id="PS50004">
    <property type="entry name" value="C2"/>
    <property type="match status" value="5"/>
</dbReference>
<dbReference type="InterPro" id="IPR032362">
    <property type="entry name" value="Ferlin_C"/>
</dbReference>
<dbReference type="InterPro" id="IPR037725">
    <property type="entry name" value="C2F_Ferlin"/>
</dbReference>
<evidence type="ECO:0000256" key="5">
    <source>
        <dbReference type="ARBA" id="ARBA00022692"/>
    </source>
</evidence>
<dbReference type="PANTHER" id="PTHR12546">
    <property type="entry name" value="FER-1-LIKE"/>
    <property type="match status" value="1"/>
</dbReference>
<feature type="domain" description="C2" evidence="16">
    <location>
        <begin position="869"/>
        <end position="994"/>
    </location>
</feature>
<dbReference type="InterPro" id="IPR012968">
    <property type="entry name" value="FerIin_dom"/>
</dbReference>
<name>A0A8C4RQZ0_ERPCA</name>
<evidence type="ECO:0000256" key="6">
    <source>
        <dbReference type="ARBA" id="ARBA00022723"/>
    </source>
</evidence>
<keyword evidence="8" id="KW-0106">Calcium</keyword>
<keyword evidence="7" id="KW-0677">Repeat</keyword>
<comment type="subcellular location">
    <subcellularLocation>
        <location evidence="1">Cell membrane</location>
        <topology evidence="1">Single-pass type II membrane protein</topology>
    </subcellularLocation>
    <subcellularLocation>
        <location evidence="2">Cytoplasmic vesicle membrane</location>
        <topology evidence="2">Single-pass type II membrane protein</topology>
    </subcellularLocation>
</comment>
<dbReference type="SUPFAM" id="SSF49562">
    <property type="entry name" value="C2 domain (Calcium/lipid-binding domain, CaLB)"/>
    <property type="match status" value="6"/>
</dbReference>
<evidence type="ECO:0000256" key="14">
    <source>
        <dbReference type="SAM" id="MobiDB-lite"/>
    </source>
</evidence>
<evidence type="ECO:0000256" key="15">
    <source>
        <dbReference type="SAM" id="Phobius"/>
    </source>
</evidence>
<evidence type="ECO:0000259" key="16">
    <source>
        <dbReference type="PROSITE" id="PS50004"/>
    </source>
</evidence>
<evidence type="ECO:0000256" key="1">
    <source>
        <dbReference type="ARBA" id="ARBA00004401"/>
    </source>
</evidence>
<dbReference type="Pfam" id="PF00168">
    <property type="entry name" value="C2"/>
    <property type="match status" value="6"/>
</dbReference>
<evidence type="ECO:0000256" key="10">
    <source>
        <dbReference type="ARBA" id="ARBA00022989"/>
    </source>
</evidence>
<dbReference type="Pfam" id="PF08150">
    <property type="entry name" value="FerB"/>
    <property type="match status" value="1"/>
</dbReference>
<evidence type="ECO:0000256" key="4">
    <source>
        <dbReference type="ARBA" id="ARBA00022475"/>
    </source>
</evidence>
<dbReference type="Pfam" id="PF22901">
    <property type="entry name" value="dsrm_Ferlin"/>
    <property type="match status" value="1"/>
</dbReference>
<dbReference type="InterPro" id="IPR012560">
    <property type="entry name" value="Ferlin_A-domain"/>
</dbReference>
<dbReference type="InterPro" id="IPR037722">
    <property type="entry name" value="C2C_Ferlin"/>
</dbReference>
<keyword evidence="18" id="KW-1185">Reference proteome</keyword>
<evidence type="ECO:0000256" key="9">
    <source>
        <dbReference type="ARBA" id="ARBA00022968"/>
    </source>
</evidence>
<accession>A0A8C4RQZ0</accession>
<feature type="compositionally biased region" description="Acidic residues" evidence="14">
    <location>
        <begin position="32"/>
        <end position="46"/>
    </location>
</feature>
<keyword evidence="12" id="KW-0968">Cytoplasmic vesicle</keyword>
<feature type="compositionally biased region" description="Basic and acidic residues" evidence="14">
    <location>
        <begin position="1715"/>
        <end position="1725"/>
    </location>
</feature>
<feature type="domain" description="C2" evidence="16">
    <location>
        <begin position="1507"/>
        <end position="1656"/>
    </location>
</feature>
<dbReference type="InterPro" id="IPR012561">
    <property type="entry name" value="Ferlin_B-domain"/>
</dbReference>
<evidence type="ECO:0000256" key="7">
    <source>
        <dbReference type="ARBA" id="ARBA00022737"/>
    </source>
</evidence>
<dbReference type="SMART" id="SM01202">
    <property type="entry name" value="FerI"/>
    <property type="match status" value="1"/>
</dbReference>
<dbReference type="Pfam" id="PF16165">
    <property type="entry name" value="Ferlin_C"/>
    <property type="match status" value="1"/>
</dbReference>
<reference evidence="17" key="3">
    <citation type="submission" date="2025-09" db="UniProtKB">
        <authorList>
            <consortium name="Ensembl"/>
        </authorList>
    </citation>
    <scope>IDENTIFICATION</scope>
</reference>
<evidence type="ECO:0000313" key="17">
    <source>
        <dbReference type="Ensembl" id="ENSECRP00000005677.1"/>
    </source>
</evidence>
<dbReference type="InterPro" id="IPR000008">
    <property type="entry name" value="C2_dom"/>
</dbReference>
<dbReference type="GO" id="GO:0061025">
    <property type="term" value="P:membrane fusion"/>
    <property type="evidence" value="ECO:0007669"/>
    <property type="project" value="TreeGrafter"/>
</dbReference>
<dbReference type="GO" id="GO:0007009">
    <property type="term" value="P:plasma membrane organization"/>
    <property type="evidence" value="ECO:0007669"/>
    <property type="project" value="TreeGrafter"/>
</dbReference>
<evidence type="ECO:0000313" key="18">
    <source>
        <dbReference type="Proteomes" id="UP000694620"/>
    </source>
</evidence>
<dbReference type="InterPro" id="IPR055072">
    <property type="entry name" value="Ferlin_DSRM"/>
</dbReference>
<feature type="domain" description="C2" evidence="16">
    <location>
        <begin position="206"/>
        <end position="341"/>
    </location>
</feature>
<dbReference type="SMART" id="SM00694">
    <property type="entry name" value="DysFC"/>
    <property type="match status" value="2"/>
</dbReference>
<feature type="transmembrane region" description="Helical" evidence="15">
    <location>
        <begin position="1761"/>
        <end position="1790"/>
    </location>
</feature>
<dbReference type="Gene3D" id="2.60.40.150">
    <property type="entry name" value="C2 domain"/>
    <property type="match status" value="5"/>
</dbReference>
<evidence type="ECO:0000256" key="11">
    <source>
        <dbReference type="ARBA" id="ARBA00023136"/>
    </source>
</evidence>
<dbReference type="CDD" id="cd04037">
    <property type="entry name" value="C2E_Ferlin"/>
    <property type="match status" value="1"/>
</dbReference>
<dbReference type="SMART" id="SM01201">
    <property type="entry name" value="FerB"/>
    <property type="match status" value="1"/>
</dbReference>
<protein>
    <submittedName>
        <fullName evidence="17">Myoferlin</fullName>
    </submittedName>
</protein>
<keyword evidence="9" id="KW-0735">Signal-anchor</keyword>
<dbReference type="GO" id="GO:0046872">
    <property type="term" value="F:metal ion binding"/>
    <property type="evidence" value="ECO:0007669"/>
    <property type="project" value="UniProtKB-KW"/>
</dbReference>
<reference evidence="17" key="1">
    <citation type="submission" date="2021-06" db="EMBL/GenBank/DDBJ databases">
        <authorList>
            <consortium name="Wellcome Sanger Institute Data Sharing"/>
        </authorList>
    </citation>
    <scope>NUCLEOTIDE SEQUENCE [LARGE SCALE GENOMIC DNA]</scope>
</reference>
<keyword evidence="13" id="KW-0175">Coiled coil</keyword>
<dbReference type="InterPro" id="IPR037723">
    <property type="entry name" value="C2D_Ferlin"/>
</dbReference>
<dbReference type="Pfam" id="PF08151">
    <property type="entry name" value="FerI"/>
    <property type="match status" value="1"/>
</dbReference>
<comment type="similarity">
    <text evidence="3">Belongs to the ferlin family.</text>
</comment>
<dbReference type="SMART" id="SM00693">
    <property type="entry name" value="DysFN"/>
    <property type="match status" value="1"/>
</dbReference>
<dbReference type="CDD" id="cd08374">
    <property type="entry name" value="C2F_Ferlin"/>
    <property type="match status" value="1"/>
</dbReference>
<reference evidence="17" key="2">
    <citation type="submission" date="2025-08" db="UniProtKB">
        <authorList>
            <consortium name="Ensembl"/>
        </authorList>
    </citation>
    <scope>IDENTIFICATION</scope>
</reference>
<evidence type="ECO:0000256" key="13">
    <source>
        <dbReference type="SAM" id="Coils"/>
    </source>
</evidence>
<dbReference type="InterPro" id="IPR035892">
    <property type="entry name" value="C2_domain_sf"/>
</dbReference>
<dbReference type="GeneTree" id="ENSGT00940000154741"/>
<organism evidence="17 18">
    <name type="scientific">Erpetoichthys calabaricus</name>
    <name type="common">Rope fish</name>
    <name type="synonym">Calamoichthys calabaricus</name>
    <dbReference type="NCBI Taxonomy" id="27687"/>
    <lineage>
        <taxon>Eukaryota</taxon>
        <taxon>Metazoa</taxon>
        <taxon>Chordata</taxon>
        <taxon>Craniata</taxon>
        <taxon>Vertebrata</taxon>
        <taxon>Euteleostomi</taxon>
        <taxon>Actinopterygii</taxon>
        <taxon>Polypteriformes</taxon>
        <taxon>Polypteridae</taxon>
        <taxon>Erpetoichthys</taxon>
    </lineage>
</organism>
<dbReference type="SMART" id="SM00239">
    <property type="entry name" value="C2"/>
    <property type="match status" value="5"/>
</dbReference>
<keyword evidence="6" id="KW-0479">Metal-binding</keyword>
<dbReference type="CDD" id="cd04017">
    <property type="entry name" value="C2D_Ferlin"/>
    <property type="match status" value="1"/>
</dbReference>
<evidence type="ECO:0000256" key="12">
    <source>
        <dbReference type="ARBA" id="ARBA00023329"/>
    </source>
</evidence>
<feature type="domain" description="C2" evidence="16">
    <location>
        <begin position="1030"/>
        <end position="1154"/>
    </location>
</feature>
<keyword evidence="4" id="KW-1003">Cell membrane</keyword>
<dbReference type="InterPro" id="IPR037721">
    <property type="entry name" value="Ferlin"/>
</dbReference>
<dbReference type="Pfam" id="PF08165">
    <property type="entry name" value="FerA"/>
    <property type="match status" value="1"/>
</dbReference>
<feature type="region of interest" description="Disordered" evidence="14">
    <location>
        <begin position="30"/>
        <end position="53"/>
    </location>
</feature>
<keyword evidence="10 15" id="KW-1133">Transmembrane helix</keyword>
<dbReference type="InterPro" id="IPR006614">
    <property type="entry name" value="Peroxin/Ferlin"/>
</dbReference>
<dbReference type="GO" id="GO:0005886">
    <property type="term" value="C:plasma membrane"/>
    <property type="evidence" value="ECO:0007669"/>
    <property type="project" value="UniProtKB-SubCell"/>
</dbReference>
<feature type="domain" description="C2" evidence="16">
    <location>
        <begin position="1273"/>
        <end position="1391"/>
    </location>
</feature>
<evidence type="ECO:0000256" key="3">
    <source>
        <dbReference type="ARBA" id="ARBA00007561"/>
    </source>
</evidence>
<dbReference type="PANTHER" id="PTHR12546:SF55">
    <property type="entry name" value="MYOFERLIN"/>
    <property type="match status" value="1"/>
</dbReference>
<dbReference type="SMART" id="SM01200">
    <property type="entry name" value="FerA"/>
    <property type="match status" value="1"/>
</dbReference>
<dbReference type="Proteomes" id="UP000694620">
    <property type="component" value="Chromosome 2"/>
</dbReference>
<evidence type="ECO:0000256" key="2">
    <source>
        <dbReference type="ARBA" id="ARBA00004483"/>
    </source>
</evidence>
<dbReference type="InterPro" id="IPR037724">
    <property type="entry name" value="C2E_Ferlin"/>
</dbReference>
<dbReference type="CDD" id="cd04018">
    <property type="entry name" value="C2C_Ferlin"/>
    <property type="match status" value="1"/>
</dbReference>
<feature type="coiled-coil region" evidence="13">
    <location>
        <begin position="576"/>
        <end position="613"/>
    </location>
</feature>
<evidence type="ECO:0000256" key="8">
    <source>
        <dbReference type="ARBA" id="ARBA00022837"/>
    </source>
</evidence>
<dbReference type="Ensembl" id="ENSECRT00000005774.1">
    <property type="protein sequence ID" value="ENSECRP00000005677.1"/>
    <property type="gene ID" value="ENSECRG00000003797.1"/>
</dbReference>
<keyword evidence="11 15" id="KW-0472">Membrane</keyword>
<gene>
    <name evidence="17" type="primary">MYOF</name>
</gene>